<dbReference type="PANTHER" id="PTHR45656:SF4">
    <property type="entry name" value="PROTEIN CBR-CLEC-78"/>
    <property type="match status" value="1"/>
</dbReference>
<dbReference type="InterPro" id="IPR035976">
    <property type="entry name" value="Sushi/SCR/CCP_sf"/>
</dbReference>
<evidence type="ECO:0000313" key="8">
    <source>
        <dbReference type="EMBL" id="CAL1277423.1"/>
    </source>
</evidence>
<evidence type="ECO:0000256" key="2">
    <source>
        <dbReference type="ARBA" id="ARBA00022737"/>
    </source>
</evidence>
<keyword evidence="9" id="KW-1185">Reference proteome</keyword>
<comment type="caution">
    <text evidence="4">Lacks conserved residue(s) required for the propagation of feature annotation.</text>
</comment>
<evidence type="ECO:0000256" key="4">
    <source>
        <dbReference type="PROSITE-ProRule" id="PRU00302"/>
    </source>
</evidence>
<evidence type="ECO:0000256" key="6">
    <source>
        <dbReference type="SAM" id="SignalP"/>
    </source>
</evidence>
<comment type="caution">
    <text evidence="8">The sequence shown here is derived from an EMBL/GenBank/DDBJ whole genome shotgun (WGS) entry which is preliminary data.</text>
</comment>
<dbReference type="CDD" id="cd00033">
    <property type="entry name" value="CCP"/>
    <property type="match status" value="3"/>
</dbReference>
<keyword evidence="3 4" id="KW-1015">Disulfide bond</keyword>
<feature type="region of interest" description="Disordered" evidence="5">
    <location>
        <begin position="90"/>
        <end position="120"/>
    </location>
</feature>
<dbReference type="InterPro" id="IPR000436">
    <property type="entry name" value="Sushi_SCR_CCP_dom"/>
</dbReference>
<sequence>MLTAAFFFGITLASPVIASTDLLFRCISCPCGLGNQNYTQCGNETIFRDFTCERWSHCQTCKANTTFCITCRPGHFGPICSESSDEHTRRKRQNDPDVLNHSRYPRQSGSGRHSETRCLNHGTISNGRVIVILPIDDSSQPSEDDDDFDFPYGTRLKYSCDDGFALVGKDTLRCGSDGFWTESIPECVGETPKSQETCKHPGVDVNGRINGPLLDPRRRRRGIPAGTELTFECNDGFEPEGATVLACLNNGQWTSLPPKCRRIPTSEVVELPCRHPGMVINGMFNGDVYKSSFPVGTAVTFRCIEGTQRKGPMIIFCRRNGMWSEPPPSCEPTR</sequence>
<evidence type="ECO:0000313" key="9">
    <source>
        <dbReference type="Proteomes" id="UP001497382"/>
    </source>
</evidence>
<feature type="chain" id="PRO_5044010496" description="Sushi domain-containing protein" evidence="6">
    <location>
        <begin position="19"/>
        <end position="334"/>
    </location>
</feature>
<evidence type="ECO:0000256" key="1">
    <source>
        <dbReference type="ARBA" id="ARBA00022729"/>
    </source>
</evidence>
<dbReference type="PANTHER" id="PTHR45656">
    <property type="entry name" value="PROTEIN CBR-CLEC-78"/>
    <property type="match status" value="1"/>
</dbReference>
<dbReference type="InterPro" id="IPR051277">
    <property type="entry name" value="SEZ6_CSMD_C4BPB_Regulators"/>
</dbReference>
<evidence type="ECO:0000256" key="3">
    <source>
        <dbReference type="ARBA" id="ARBA00023157"/>
    </source>
</evidence>
<feature type="disulfide bond" evidence="4">
    <location>
        <begin position="160"/>
        <end position="187"/>
    </location>
</feature>
<dbReference type="AlphaFoldDB" id="A0AAV2A078"/>
<gene>
    <name evidence="8" type="ORF">LARSCL_LOCUS9217</name>
</gene>
<feature type="disulfide bond" evidence="4">
    <location>
        <begin position="303"/>
        <end position="330"/>
    </location>
</feature>
<evidence type="ECO:0000256" key="5">
    <source>
        <dbReference type="SAM" id="MobiDB-lite"/>
    </source>
</evidence>
<feature type="signal peptide" evidence="6">
    <location>
        <begin position="1"/>
        <end position="18"/>
    </location>
</feature>
<dbReference type="Gene3D" id="2.10.70.10">
    <property type="entry name" value="Complement Module, domain 1"/>
    <property type="match status" value="3"/>
</dbReference>
<reference evidence="8 9" key="1">
    <citation type="submission" date="2024-04" db="EMBL/GenBank/DDBJ databases">
        <authorList>
            <person name="Rising A."/>
            <person name="Reimegard J."/>
            <person name="Sonavane S."/>
            <person name="Akerstrom W."/>
            <person name="Nylinder S."/>
            <person name="Hedman E."/>
            <person name="Kallberg Y."/>
        </authorList>
    </citation>
    <scope>NUCLEOTIDE SEQUENCE [LARGE SCALE GENOMIC DNA]</scope>
</reference>
<feature type="domain" description="Sushi" evidence="7">
    <location>
        <begin position="196"/>
        <end position="262"/>
    </location>
</feature>
<feature type="disulfide bond" evidence="4">
    <location>
        <begin position="233"/>
        <end position="260"/>
    </location>
</feature>
<keyword evidence="4" id="KW-0768">Sushi</keyword>
<evidence type="ECO:0000259" key="7">
    <source>
        <dbReference type="PROSITE" id="PS50923"/>
    </source>
</evidence>
<dbReference type="Proteomes" id="UP001497382">
    <property type="component" value="Unassembled WGS sequence"/>
</dbReference>
<dbReference type="Pfam" id="PF00084">
    <property type="entry name" value="Sushi"/>
    <property type="match status" value="3"/>
</dbReference>
<keyword evidence="2" id="KW-0677">Repeat</keyword>
<proteinExistence type="predicted"/>
<accession>A0AAV2A078</accession>
<dbReference type="EMBL" id="CAXIEN010000102">
    <property type="protein sequence ID" value="CAL1277423.1"/>
    <property type="molecule type" value="Genomic_DNA"/>
</dbReference>
<feature type="compositionally biased region" description="Basic and acidic residues" evidence="5">
    <location>
        <begin position="90"/>
        <end position="100"/>
    </location>
</feature>
<dbReference type="SUPFAM" id="SSF57535">
    <property type="entry name" value="Complement control module/SCR domain"/>
    <property type="match status" value="3"/>
</dbReference>
<name>A0AAV2A078_9ARAC</name>
<dbReference type="PROSITE" id="PS50923">
    <property type="entry name" value="SUSHI"/>
    <property type="match status" value="3"/>
</dbReference>
<organism evidence="8 9">
    <name type="scientific">Larinioides sclopetarius</name>
    <dbReference type="NCBI Taxonomy" id="280406"/>
    <lineage>
        <taxon>Eukaryota</taxon>
        <taxon>Metazoa</taxon>
        <taxon>Ecdysozoa</taxon>
        <taxon>Arthropoda</taxon>
        <taxon>Chelicerata</taxon>
        <taxon>Arachnida</taxon>
        <taxon>Araneae</taxon>
        <taxon>Araneomorphae</taxon>
        <taxon>Entelegynae</taxon>
        <taxon>Araneoidea</taxon>
        <taxon>Araneidae</taxon>
        <taxon>Larinioides</taxon>
    </lineage>
</organism>
<feature type="domain" description="Sushi" evidence="7">
    <location>
        <begin position="136"/>
        <end position="189"/>
    </location>
</feature>
<protein>
    <recommendedName>
        <fullName evidence="7">Sushi domain-containing protein</fullName>
    </recommendedName>
</protein>
<keyword evidence="1 6" id="KW-0732">Signal</keyword>
<feature type="domain" description="Sushi" evidence="7">
    <location>
        <begin position="271"/>
        <end position="332"/>
    </location>
</feature>
<dbReference type="SMART" id="SM00032">
    <property type="entry name" value="CCP"/>
    <property type="match status" value="3"/>
</dbReference>